<keyword evidence="2" id="KW-1185">Reference proteome</keyword>
<dbReference type="AlphaFoldDB" id="A0A6H5HJ53"/>
<dbReference type="OrthoDB" id="75419at2759"/>
<evidence type="ECO:0000313" key="2">
    <source>
        <dbReference type="Proteomes" id="UP000479000"/>
    </source>
</evidence>
<gene>
    <name evidence="1" type="ORF">NTEN_LOCUS20927</name>
</gene>
<dbReference type="GO" id="GO:0005737">
    <property type="term" value="C:cytoplasm"/>
    <property type="evidence" value="ECO:0007669"/>
    <property type="project" value="TreeGrafter"/>
</dbReference>
<proteinExistence type="predicted"/>
<dbReference type="PANTHER" id="PTHR31139:SF4">
    <property type="entry name" value="ECTOPIC P GRANULES PROTEIN 5 HOMOLOG"/>
    <property type="match status" value="1"/>
</dbReference>
<name>A0A6H5HJ53_9HEMI</name>
<sequence>MEAIPTKTKKRKPKTKSHEETIALIGGPAEVACSDDDILLSPLSPHYGDSGVSPEEKEPLISAESALHDVENPVQDVVCSAPEAPPEDELSAGVSHLAIAPELDLLSTNFDQYIREEGEPVDPSLSLQSDFDGSRNAQKSLLGCSNIEDEYTEVLEAVSKTPELQPFAEGQLLPLYHNTEIEQAQILVENFLEDELRSGSVQRHPLYELLQRYLKSRDKLNANVVEIETLIKETKEIQQRLWILETVKVTEAGECQVSSYAVSRLHLNKIFNFLAASSILPIKIPLYPNRIRQCCEERLLCSHILSTKVGPAVFDNVAFRFGIATNSLASSSDDYPTGEHIREFDFDFDYEFVYLFHCEFDFDFDYEFKYLFHCEFDFDFDYEFEFLFYCEFDFKFDYEFEYLFHSEFDFDFDYEFEYPFHSEFYFEFDYEFEYLFHSEFDFDFDYEFEYLFHSEFDFEFDYEFEYQFHSDFFALLKGRGTEMCHAGS</sequence>
<evidence type="ECO:0000313" key="1">
    <source>
        <dbReference type="EMBL" id="CAB0016799.1"/>
    </source>
</evidence>
<dbReference type="EMBL" id="CADCXU010030602">
    <property type="protein sequence ID" value="CAB0016799.1"/>
    <property type="molecule type" value="Genomic_DNA"/>
</dbReference>
<accession>A0A6H5HJ53</accession>
<reference evidence="1 2" key="1">
    <citation type="submission" date="2020-02" db="EMBL/GenBank/DDBJ databases">
        <authorList>
            <person name="Ferguson B K."/>
        </authorList>
    </citation>
    <scope>NUCLEOTIDE SEQUENCE [LARGE SCALE GENOMIC DNA]</scope>
</reference>
<dbReference type="PANTHER" id="PTHR31139">
    <property type="entry name" value="ECTOPIC P GRANULES PROTEIN 5 HOMOLOG"/>
    <property type="match status" value="1"/>
</dbReference>
<organism evidence="1 2">
    <name type="scientific">Nesidiocoris tenuis</name>
    <dbReference type="NCBI Taxonomy" id="355587"/>
    <lineage>
        <taxon>Eukaryota</taxon>
        <taxon>Metazoa</taxon>
        <taxon>Ecdysozoa</taxon>
        <taxon>Arthropoda</taxon>
        <taxon>Hexapoda</taxon>
        <taxon>Insecta</taxon>
        <taxon>Pterygota</taxon>
        <taxon>Neoptera</taxon>
        <taxon>Paraneoptera</taxon>
        <taxon>Hemiptera</taxon>
        <taxon>Heteroptera</taxon>
        <taxon>Panheteroptera</taxon>
        <taxon>Cimicomorpha</taxon>
        <taxon>Miridae</taxon>
        <taxon>Dicyphina</taxon>
        <taxon>Nesidiocoris</taxon>
    </lineage>
</organism>
<dbReference type="GO" id="GO:0097352">
    <property type="term" value="P:autophagosome maturation"/>
    <property type="evidence" value="ECO:0007669"/>
    <property type="project" value="TreeGrafter"/>
</dbReference>
<protein>
    <submittedName>
        <fullName evidence="1">Uncharacterized protein</fullName>
    </submittedName>
</protein>
<dbReference type="InterPro" id="IPR051436">
    <property type="entry name" value="Autophagy-related_EPG5"/>
</dbReference>
<dbReference type="Proteomes" id="UP000479000">
    <property type="component" value="Unassembled WGS sequence"/>
</dbReference>